<dbReference type="EMBL" id="MU001876">
    <property type="protein sequence ID" value="KAF2794901.1"/>
    <property type="molecule type" value="Genomic_DNA"/>
</dbReference>
<dbReference type="Proteomes" id="UP000799757">
    <property type="component" value="Unassembled WGS sequence"/>
</dbReference>
<feature type="compositionally biased region" description="Polar residues" evidence="1">
    <location>
        <begin position="51"/>
        <end position="67"/>
    </location>
</feature>
<evidence type="ECO:0000313" key="2">
    <source>
        <dbReference type="EMBL" id="KAF2794901.1"/>
    </source>
</evidence>
<dbReference type="AlphaFoldDB" id="A0A6A6XF13"/>
<protein>
    <submittedName>
        <fullName evidence="2">Uncharacterized protein</fullName>
    </submittedName>
</protein>
<gene>
    <name evidence="2" type="ORF">K505DRAFT_416828</name>
</gene>
<feature type="region of interest" description="Disordered" evidence="1">
    <location>
        <begin position="147"/>
        <end position="167"/>
    </location>
</feature>
<evidence type="ECO:0000313" key="3">
    <source>
        <dbReference type="Proteomes" id="UP000799757"/>
    </source>
</evidence>
<organism evidence="2 3">
    <name type="scientific">Melanomma pulvis-pyrius CBS 109.77</name>
    <dbReference type="NCBI Taxonomy" id="1314802"/>
    <lineage>
        <taxon>Eukaryota</taxon>
        <taxon>Fungi</taxon>
        <taxon>Dikarya</taxon>
        <taxon>Ascomycota</taxon>
        <taxon>Pezizomycotina</taxon>
        <taxon>Dothideomycetes</taxon>
        <taxon>Pleosporomycetidae</taxon>
        <taxon>Pleosporales</taxon>
        <taxon>Melanommataceae</taxon>
        <taxon>Melanomma</taxon>
    </lineage>
</organism>
<feature type="region of interest" description="Disordered" evidence="1">
    <location>
        <begin position="49"/>
        <end position="95"/>
    </location>
</feature>
<proteinExistence type="predicted"/>
<name>A0A6A6XF13_9PLEO</name>
<reference evidence="2" key="1">
    <citation type="journal article" date="2020" name="Stud. Mycol.">
        <title>101 Dothideomycetes genomes: a test case for predicting lifestyles and emergence of pathogens.</title>
        <authorList>
            <person name="Haridas S."/>
            <person name="Albert R."/>
            <person name="Binder M."/>
            <person name="Bloem J."/>
            <person name="Labutti K."/>
            <person name="Salamov A."/>
            <person name="Andreopoulos B."/>
            <person name="Baker S."/>
            <person name="Barry K."/>
            <person name="Bills G."/>
            <person name="Bluhm B."/>
            <person name="Cannon C."/>
            <person name="Castanera R."/>
            <person name="Culley D."/>
            <person name="Daum C."/>
            <person name="Ezra D."/>
            <person name="Gonzalez J."/>
            <person name="Henrissat B."/>
            <person name="Kuo A."/>
            <person name="Liang C."/>
            <person name="Lipzen A."/>
            <person name="Lutzoni F."/>
            <person name="Magnuson J."/>
            <person name="Mondo S."/>
            <person name="Nolan M."/>
            <person name="Ohm R."/>
            <person name="Pangilinan J."/>
            <person name="Park H.-J."/>
            <person name="Ramirez L."/>
            <person name="Alfaro M."/>
            <person name="Sun H."/>
            <person name="Tritt A."/>
            <person name="Yoshinaga Y."/>
            <person name="Zwiers L.-H."/>
            <person name="Turgeon B."/>
            <person name="Goodwin S."/>
            <person name="Spatafora J."/>
            <person name="Crous P."/>
            <person name="Grigoriev I."/>
        </authorList>
    </citation>
    <scope>NUCLEOTIDE SEQUENCE</scope>
    <source>
        <strain evidence="2">CBS 109.77</strain>
    </source>
</reference>
<sequence>MCNSTSPRRQHASAEDVTVEILLLNSTFGKREWSKRVPLEELMRVARWSESGGTSARTLPSTASARQEQPGRRSGPMRPGPTEVRPLAKQPNLVDSLGRLQTCPSRFAFSRLCQRSAGEPSRGVVEGVALCSAADHTRTMQLHSAVSKPLSPCPTRAETFKTRRRGS</sequence>
<keyword evidence="3" id="KW-1185">Reference proteome</keyword>
<accession>A0A6A6XF13</accession>
<feature type="compositionally biased region" description="Low complexity" evidence="1">
    <location>
        <begin position="72"/>
        <end position="81"/>
    </location>
</feature>
<evidence type="ECO:0000256" key="1">
    <source>
        <dbReference type="SAM" id="MobiDB-lite"/>
    </source>
</evidence>